<dbReference type="AlphaFoldDB" id="A0A0Z8DL32"/>
<name>A0A0Z8DL32_STRSU</name>
<feature type="transmembrane region" description="Helical" evidence="1">
    <location>
        <begin position="109"/>
        <end position="127"/>
    </location>
</feature>
<evidence type="ECO:0000313" key="2">
    <source>
        <dbReference type="EMBL" id="CYU45679.1"/>
    </source>
</evidence>
<keyword evidence="1" id="KW-1133">Transmembrane helix</keyword>
<dbReference type="RefSeq" id="WP_261307526.1">
    <property type="nucleotide sequence ID" value="NZ_CEFF01000015.1"/>
</dbReference>
<gene>
    <name evidence="2" type="ORF">ERS132394_00596</name>
</gene>
<sequence>MRNIEKIFRALPLIVVAGAVVYLSIWIWIDNGDWTYIIARVSGMTEKHANNLSLIAIAIQSLFFTSDWFYSRIRAFLNRRLERAKGLNRQIYLGYKAGIEFLMALPKRTILFSFYLLLTILENLGVIASAKDYGVVVIFIIAVDRVTKIWPEEKRRMMEFGQKIKKRIKSVG</sequence>
<dbReference type="Proteomes" id="UP000072618">
    <property type="component" value="Unassembled WGS sequence"/>
</dbReference>
<accession>A0A0Z8DL32</accession>
<protein>
    <submittedName>
        <fullName evidence="2">Membrane protein</fullName>
    </submittedName>
</protein>
<keyword evidence="1" id="KW-0472">Membrane</keyword>
<feature type="transmembrane region" description="Helical" evidence="1">
    <location>
        <begin position="7"/>
        <end position="29"/>
    </location>
</feature>
<dbReference type="EMBL" id="FIGJ01000005">
    <property type="protein sequence ID" value="CYU45679.1"/>
    <property type="molecule type" value="Genomic_DNA"/>
</dbReference>
<keyword evidence="1" id="KW-0812">Transmembrane</keyword>
<proteinExistence type="predicted"/>
<reference evidence="2 3" key="1">
    <citation type="submission" date="2016-02" db="EMBL/GenBank/DDBJ databases">
        <authorList>
            <consortium name="Pathogen Informatics"/>
        </authorList>
    </citation>
    <scope>NUCLEOTIDE SEQUENCE [LARGE SCALE GENOMIC DNA]</scope>
    <source>
        <strain evidence="2 3">LSS32</strain>
    </source>
</reference>
<evidence type="ECO:0000256" key="1">
    <source>
        <dbReference type="SAM" id="Phobius"/>
    </source>
</evidence>
<organism evidence="2 3">
    <name type="scientific">Streptococcus suis</name>
    <dbReference type="NCBI Taxonomy" id="1307"/>
    <lineage>
        <taxon>Bacteria</taxon>
        <taxon>Bacillati</taxon>
        <taxon>Bacillota</taxon>
        <taxon>Bacilli</taxon>
        <taxon>Lactobacillales</taxon>
        <taxon>Streptococcaceae</taxon>
        <taxon>Streptococcus</taxon>
    </lineage>
</organism>
<feature type="transmembrane region" description="Helical" evidence="1">
    <location>
        <begin position="49"/>
        <end position="70"/>
    </location>
</feature>
<evidence type="ECO:0000313" key="3">
    <source>
        <dbReference type="Proteomes" id="UP000072618"/>
    </source>
</evidence>